<sequence>MRGKNELDKSKVKSLYLDGFSANEIAIRMDSNREAVKKCIQRNFSYLREHNKAKRELKKLQNEEIRKITQRECKKFMSDRNFVKTNSSIYKHNGHGNFSVKKEEEIGCVVPFDVPKHFSLKKKF</sequence>
<dbReference type="PATRIC" id="fig|1502.174.peg.1292"/>
<accession>A0A133N828</accession>
<dbReference type="EMBL" id="LRPU01000065">
    <property type="protein sequence ID" value="KXA12456.1"/>
    <property type="molecule type" value="Genomic_DNA"/>
</dbReference>
<reference evidence="2 3" key="1">
    <citation type="submission" date="2016-01" db="EMBL/GenBank/DDBJ databases">
        <authorList>
            <person name="Oliw E.H."/>
        </authorList>
    </citation>
    <scope>NUCLEOTIDE SEQUENCE [LARGE SCALE GENOMIC DNA]</scope>
    <source>
        <strain evidence="2 3">MJR7757A</strain>
    </source>
</reference>
<dbReference type="InterPro" id="IPR013324">
    <property type="entry name" value="RNA_pol_sigma_r3/r4-like"/>
</dbReference>
<evidence type="ECO:0000256" key="1">
    <source>
        <dbReference type="SAM" id="Coils"/>
    </source>
</evidence>
<feature type="coiled-coil region" evidence="1">
    <location>
        <begin position="43"/>
        <end position="70"/>
    </location>
</feature>
<evidence type="ECO:0000313" key="2">
    <source>
        <dbReference type="EMBL" id="KXA12456.1"/>
    </source>
</evidence>
<dbReference type="Proteomes" id="UP000070646">
    <property type="component" value="Unassembled WGS sequence"/>
</dbReference>
<organism evidence="2 3">
    <name type="scientific">Clostridium perfringens</name>
    <dbReference type="NCBI Taxonomy" id="1502"/>
    <lineage>
        <taxon>Bacteria</taxon>
        <taxon>Bacillati</taxon>
        <taxon>Bacillota</taxon>
        <taxon>Clostridia</taxon>
        <taxon>Eubacteriales</taxon>
        <taxon>Clostridiaceae</taxon>
        <taxon>Clostridium</taxon>
    </lineage>
</organism>
<proteinExistence type="predicted"/>
<gene>
    <name evidence="2" type="ORF">HMPREF3222_01277</name>
</gene>
<keyword evidence="1" id="KW-0175">Coiled coil</keyword>
<protein>
    <submittedName>
        <fullName evidence="2">Uncharacterized protein</fullName>
    </submittedName>
</protein>
<evidence type="ECO:0000313" key="3">
    <source>
        <dbReference type="Proteomes" id="UP000070646"/>
    </source>
</evidence>
<dbReference type="AlphaFoldDB" id="A0A133N828"/>
<dbReference type="SUPFAM" id="SSF88659">
    <property type="entry name" value="Sigma3 and sigma4 domains of RNA polymerase sigma factors"/>
    <property type="match status" value="1"/>
</dbReference>
<name>A0A133N828_CLOPF</name>
<comment type="caution">
    <text evidence="2">The sequence shown here is derived from an EMBL/GenBank/DDBJ whole genome shotgun (WGS) entry which is preliminary data.</text>
</comment>
<dbReference type="RefSeq" id="WP_060795267.1">
    <property type="nucleotide sequence ID" value="NZ_JBMKNJ010000024.1"/>
</dbReference>